<reference evidence="1" key="1">
    <citation type="submission" date="2018-05" db="EMBL/GenBank/DDBJ databases">
        <authorList>
            <person name="Lanie J.A."/>
            <person name="Ng W.-L."/>
            <person name="Kazmierczak K.M."/>
            <person name="Andrzejewski T.M."/>
            <person name="Davidsen T.M."/>
            <person name="Wayne K.J."/>
            <person name="Tettelin H."/>
            <person name="Glass J.I."/>
            <person name="Rusch D."/>
            <person name="Podicherti R."/>
            <person name="Tsui H.-C.T."/>
            <person name="Winkler M.E."/>
        </authorList>
    </citation>
    <scope>NUCLEOTIDE SEQUENCE</scope>
</reference>
<organism evidence="1">
    <name type="scientific">marine metagenome</name>
    <dbReference type="NCBI Taxonomy" id="408172"/>
    <lineage>
        <taxon>unclassified sequences</taxon>
        <taxon>metagenomes</taxon>
        <taxon>ecological metagenomes</taxon>
    </lineage>
</organism>
<proteinExistence type="predicted"/>
<name>A0A382HX35_9ZZZZ</name>
<sequence length="166" mass="19328">MFGSISLSATQEEKLQEIEQKFKSGFFSKDECIKFKKIILGEDSEVYCGRSETKSLTIKYPNTVSDPVTVMDYVKELGVFTTPSHYPEGMIEFFGKSCKNFTCRAKKATKRMASTFKRKPIYHRRHPGARLYAMSMFELFYLQQLKKNQKKIEKFIAAWPDKKKNS</sequence>
<gene>
    <name evidence="1" type="ORF">METZ01_LOCUS244573</name>
</gene>
<feature type="non-terminal residue" evidence="1">
    <location>
        <position position="166"/>
    </location>
</feature>
<evidence type="ECO:0000313" key="1">
    <source>
        <dbReference type="EMBL" id="SVB91719.1"/>
    </source>
</evidence>
<dbReference type="EMBL" id="UINC01063756">
    <property type="protein sequence ID" value="SVB91719.1"/>
    <property type="molecule type" value="Genomic_DNA"/>
</dbReference>
<accession>A0A382HX35</accession>
<dbReference type="AlphaFoldDB" id="A0A382HX35"/>
<protein>
    <submittedName>
        <fullName evidence="1">Uncharacterized protein</fullName>
    </submittedName>
</protein>